<dbReference type="SUPFAM" id="SSF90123">
    <property type="entry name" value="ABC transporter transmembrane region"/>
    <property type="match status" value="1"/>
</dbReference>
<feature type="domain" description="ABC transmembrane type-1" evidence="5">
    <location>
        <begin position="30"/>
        <end position="169"/>
    </location>
</feature>
<evidence type="ECO:0000256" key="4">
    <source>
        <dbReference type="SAM" id="Phobius"/>
    </source>
</evidence>
<keyword evidence="3 4" id="KW-0472">Membrane</keyword>
<keyword evidence="2 4" id="KW-1133">Transmembrane helix</keyword>
<dbReference type="GO" id="GO:0016020">
    <property type="term" value="C:membrane"/>
    <property type="evidence" value="ECO:0007669"/>
    <property type="project" value="InterPro"/>
</dbReference>
<accession>K1SQ61</accession>
<dbReference type="AlphaFoldDB" id="K1SQ61"/>
<keyword evidence="1 4" id="KW-0812">Transmembrane</keyword>
<feature type="non-terminal residue" evidence="6">
    <location>
        <position position="169"/>
    </location>
</feature>
<evidence type="ECO:0000256" key="2">
    <source>
        <dbReference type="ARBA" id="ARBA00022989"/>
    </source>
</evidence>
<evidence type="ECO:0000256" key="3">
    <source>
        <dbReference type="ARBA" id="ARBA00023136"/>
    </source>
</evidence>
<evidence type="ECO:0000256" key="1">
    <source>
        <dbReference type="ARBA" id="ARBA00022692"/>
    </source>
</evidence>
<dbReference type="InterPro" id="IPR036640">
    <property type="entry name" value="ABC1_TM_sf"/>
</dbReference>
<protein>
    <recommendedName>
        <fullName evidence="5">ABC transmembrane type-1 domain-containing protein</fullName>
    </recommendedName>
</protein>
<dbReference type="GO" id="GO:0140359">
    <property type="term" value="F:ABC-type transporter activity"/>
    <property type="evidence" value="ECO:0007669"/>
    <property type="project" value="InterPro"/>
</dbReference>
<proteinExistence type="predicted"/>
<evidence type="ECO:0000259" key="5">
    <source>
        <dbReference type="PROSITE" id="PS50929"/>
    </source>
</evidence>
<dbReference type="InterPro" id="IPR011527">
    <property type="entry name" value="ABC1_TM_dom"/>
</dbReference>
<sequence>GGIVLKKQSNLSRLLSYAGVHKYFTYASWVLSGISALTALVPFWYIWKIINEALEVSPNFGSAANLTHYGIMAMTYAIISYLIYIGALLCSHLAAFRIAANMRIDITEHISKLPIGFADSFGSGKLRKIINDSTAATETYLAHQLPDKYAAMATPVGLLALLLVFDWRL</sequence>
<organism evidence="6">
    <name type="scientific">human gut metagenome</name>
    <dbReference type="NCBI Taxonomy" id="408170"/>
    <lineage>
        <taxon>unclassified sequences</taxon>
        <taxon>metagenomes</taxon>
        <taxon>organismal metagenomes</taxon>
    </lineage>
</organism>
<dbReference type="Pfam" id="PF00664">
    <property type="entry name" value="ABC_membrane"/>
    <property type="match status" value="1"/>
</dbReference>
<evidence type="ECO:0000313" key="6">
    <source>
        <dbReference type="EMBL" id="EKC49406.1"/>
    </source>
</evidence>
<dbReference type="EMBL" id="AJWZ01010108">
    <property type="protein sequence ID" value="EKC49406.1"/>
    <property type="molecule type" value="Genomic_DNA"/>
</dbReference>
<feature type="non-terminal residue" evidence="6">
    <location>
        <position position="1"/>
    </location>
</feature>
<feature type="transmembrane region" description="Helical" evidence="4">
    <location>
        <begin position="67"/>
        <end position="94"/>
    </location>
</feature>
<reference evidence="6" key="1">
    <citation type="journal article" date="2013" name="Environ. Microbiol.">
        <title>Microbiota from the distal guts of lean and obese adolescents exhibit partial functional redundancy besides clear differences in community structure.</title>
        <authorList>
            <person name="Ferrer M."/>
            <person name="Ruiz A."/>
            <person name="Lanza F."/>
            <person name="Haange S.B."/>
            <person name="Oberbach A."/>
            <person name="Till H."/>
            <person name="Bargiela R."/>
            <person name="Campoy C."/>
            <person name="Segura M.T."/>
            <person name="Richter M."/>
            <person name="von Bergen M."/>
            <person name="Seifert J."/>
            <person name="Suarez A."/>
        </authorList>
    </citation>
    <scope>NUCLEOTIDE SEQUENCE</scope>
</reference>
<gene>
    <name evidence="6" type="ORF">OBE_14656</name>
</gene>
<name>K1SQ61_9ZZZZ</name>
<dbReference type="GO" id="GO:0005524">
    <property type="term" value="F:ATP binding"/>
    <property type="evidence" value="ECO:0007669"/>
    <property type="project" value="InterPro"/>
</dbReference>
<dbReference type="Gene3D" id="1.20.1560.10">
    <property type="entry name" value="ABC transporter type 1, transmembrane domain"/>
    <property type="match status" value="1"/>
</dbReference>
<dbReference type="PROSITE" id="PS50929">
    <property type="entry name" value="ABC_TM1F"/>
    <property type="match status" value="1"/>
</dbReference>
<feature type="transmembrane region" description="Helical" evidence="4">
    <location>
        <begin position="23"/>
        <end position="47"/>
    </location>
</feature>
<comment type="caution">
    <text evidence="6">The sequence shown here is derived from an EMBL/GenBank/DDBJ whole genome shotgun (WGS) entry which is preliminary data.</text>
</comment>